<comment type="caution">
    <text evidence="13">The sequence shown here is derived from an EMBL/GenBank/DDBJ whole genome shotgun (WGS) entry which is preliminary data.</text>
</comment>
<evidence type="ECO:0000256" key="9">
    <source>
        <dbReference type="ARBA" id="ARBA00032380"/>
    </source>
</evidence>
<evidence type="ECO:0000313" key="14">
    <source>
        <dbReference type="Proteomes" id="UP000617951"/>
    </source>
</evidence>
<evidence type="ECO:0000256" key="8">
    <source>
        <dbReference type="ARBA" id="ARBA00023229"/>
    </source>
</evidence>
<dbReference type="Pfam" id="PF00348">
    <property type="entry name" value="polyprenyl_synt"/>
    <property type="match status" value="1"/>
</dbReference>
<proteinExistence type="inferred from homology"/>
<dbReference type="GO" id="GO:0016114">
    <property type="term" value="P:terpenoid biosynthetic process"/>
    <property type="evidence" value="ECO:0007669"/>
    <property type="project" value="UniProtKB-ARBA"/>
</dbReference>
<dbReference type="GO" id="GO:0004337">
    <property type="term" value="F:(2E,6E)-farnesyl diphosphate synthase activity"/>
    <property type="evidence" value="ECO:0007669"/>
    <property type="project" value="UniProtKB-EC"/>
</dbReference>
<accession>A0A926DFB2</accession>
<dbReference type="PANTHER" id="PTHR43281:SF1">
    <property type="entry name" value="FARNESYL DIPHOSPHATE SYNTHASE"/>
    <property type="match status" value="1"/>
</dbReference>
<keyword evidence="14" id="KW-1185">Reference proteome</keyword>
<dbReference type="InterPro" id="IPR053378">
    <property type="entry name" value="Prenyl_diphosphate_synthase"/>
</dbReference>
<protein>
    <recommendedName>
        <fullName evidence="4">Farnesyl diphosphate synthase</fullName>
        <ecNumber evidence="3">2.5.1.10</ecNumber>
    </recommendedName>
    <alternativeName>
        <fullName evidence="10">(2E,6E)-farnesyl diphosphate synthase</fullName>
    </alternativeName>
    <alternativeName>
        <fullName evidence="9">Geranyltranstransferase</fullName>
    </alternativeName>
</protein>
<dbReference type="SFLD" id="SFLDS00005">
    <property type="entry name" value="Isoprenoid_Synthase_Type_I"/>
    <property type="match status" value="1"/>
</dbReference>
<evidence type="ECO:0000256" key="12">
    <source>
        <dbReference type="RuleBase" id="RU004466"/>
    </source>
</evidence>
<dbReference type="PANTHER" id="PTHR43281">
    <property type="entry name" value="FARNESYL DIPHOSPHATE SYNTHASE"/>
    <property type="match status" value="1"/>
</dbReference>
<name>A0A926DFB2_9FIRM</name>
<evidence type="ECO:0000256" key="6">
    <source>
        <dbReference type="ARBA" id="ARBA00022723"/>
    </source>
</evidence>
<evidence type="ECO:0000256" key="3">
    <source>
        <dbReference type="ARBA" id="ARBA00012439"/>
    </source>
</evidence>
<dbReference type="EMBL" id="JACRSS010000001">
    <property type="protein sequence ID" value="MBC8537608.1"/>
    <property type="molecule type" value="Genomic_DNA"/>
</dbReference>
<evidence type="ECO:0000256" key="7">
    <source>
        <dbReference type="ARBA" id="ARBA00022842"/>
    </source>
</evidence>
<dbReference type="GO" id="GO:0005737">
    <property type="term" value="C:cytoplasm"/>
    <property type="evidence" value="ECO:0007669"/>
    <property type="project" value="UniProtKB-ARBA"/>
</dbReference>
<evidence type="ECO:0000256" key="5">
    <source>
        <dbReference type="ARBA" id="ARBA00022679"/>
    </source>
</evidence>
<sequence length="291" mass="31880">MSKYVEELRERVEKRLAELLQIRTPELLWDSMAYSVKAGGKRLRPVLHLMAAELKGSSEENLDIACAIEMIHTYSLIHDDLPALDNDTLRRGWATNHVVFGEAQAILAGDGLLNYAYEVMLQNAARFPENSFAHLRAISLVAAAAGVGGMIAGQVQDVHLEGEPIGFEELSYIHRHKTGDMITGALLSGLELHDPTEEERRALCLYGENVGLVFQIVDDVLDITAGAELGKTVGKDAKSGKTTYPTLFGIEKSMEIAAEKTEQAVAALEIFSGPVVYELTALAEQMLHRHA</sequence>
<evidence type="ECO:0000256" key="10">
    <source>
        <dbReference type="ARBA" id="ARBA00032873"/>
    </source>
</evidence>
<dbReference type="GO" id="GO:0046872">
    <property type="term" value="F:metal ion binding"/>
    <property type="evidence" value="ECO:0007669"/>
    <property type="project" value="UniProtKB-KW"/>
</dbReference>
<dbReference type="InterPro" id="IPR008949">
    <property type="entry name" value="Isoprenoid_synthase_dom_sf"/>
</dbReference>
<dbReference type="FunFam" id="1.10.600.10:FF:000001">
    <property type="entry name" value="Geranylgeranyl diphosphate synthase"/>
    <property type="match status" value="1"/>
</dbReference>
<dbReference type="SFLD" id="SFLDG01017">
    <property type="entry name" value="Polyprenyl_Transferase_Like"/>
    <property type="match status" value="1"/>
</dbReference>
<dbReference type="PROSITE" id="PS00444">
    <property type="entry name" value="POLYPRENYL_SYNTHASE_2"/>
    <property type="match status" value="1"/>
</dbReference>
<dbReference type="PROSITE" id="PS00723">
    <property type="entry name" value="POLYPRENYL_SYNTHASE_1"/>
    <property type="match status" value="1"/>
</dbReference>
<dbReference type="InterPro" id="IPR033749">
    <property type="entry name" value="Polyprenyl_synt_CS"/>
</dbReference>
<evidence type="ECO:0000256" key="1">
    <source>
        <dbReference type="ARBA" id="ARBA00001946"/>
    </source>
</evidence>
<dbReference type="Gene3D" id="1.10.600.10">
    <property type="entry name" value="Farnesyl Diphosphate Synthase"/>
    <property type="match status" value="1"/>
</dbReference>
<gene>
    <name evidence="13" type="ORF">H8693_01525</name>
</gene>
<evidence type="ECO:0000313" key="13">
    <source>
        <dbReference type="EMBL" id="MBC8537608.1"/>
    </source>
</evidence>
<dbReference type="CDD" id="cd00685">
    <property type="entry name" value="Trans_IPPS_HT"/>
    <property type="match status" value="1"/>
</dbReference>
<evidence type="ECO:0000256" key="11">
    <source>
        <dbReference type="ARBA" id="ARBA00049399"/>
    </source>
</evidence>
<dbReference type="Proteomes" id="UP000617951">
    <property type="component" value="Unassembled WGS sequence"/>
</dbReference>
<evidence type="ECO:0000256" key="2">
    <source>
        <dbReference type="ARBA" id="ARBA00006706"/>
    </source>
</evidence>
<dbReference type="SUPFAM" id="SSF48576">
    <property type="entry name" value="Terpenoid synthases"/>
    <property type="match status" value="1"/>
</dbReference>
<evidence type="ECO:0000256" key="4">
    <source>
        <dbReference type="ARBA" id="ARBA00015100"/>
    </source>
</evidence>
<comment type="catalytic activity">
    <reaction evidence="11">
        <text>isopentenyl diphosphate + (2E)-geranyl diphosphate = (2E,6E)-farnesyl diphosphate + diphosphate</text>
        <dbReference type="Rhea" id="RHEA:19361"/>
        <dbReference type="ChEBI" id="CHEBI:33019"/>
        <dbReference type="ChEBI" id="CHEBI:58057"/>
        <dbReference type="ChEBI" id="CHEBI:128769"/>
        <dbReference type="ChEBI" id="CHEBI:175763"/>
        <dbReference type="EC" id="2.5.1.10"/>
    </reaction>
</comment>
<organism evidence="13 14">
    <name type="scientific">Guopingia tenuis</name>
    <dbReference type="NCBI Taxonomy" id="2763656"/>
    <lineage>
        <taxon>Bacteria</taxon>
        <taxon>Bacillati</taxon>
        <taxon>Bacillota</taxon>
        <taxon>Clostridia</taxon>
        <taxon>Christensenellales</taxon>
        <taxon>Christensenellaceae</taxon>
        <taxon>Guopingia</taxon>
    </lineage>
</organism>
<dbReference type="InterPro" id="IPR000092">
    <property type="entry name" value="Polyprenyl_synt"/>
</dbReference>
<dbReference type="AlphaFoldDB" id="A0A926DFB2"/>
<comment type="similarity">
    <text evidence="2 12">Belongs to the FPP/GGPP synthase family.</text>
</comment>
<dbReference type="NCBIfam" id="NF045485">
    <property type="entry name" value="FPPsyn"/>
    <property type="match status" value="1"/>
</dbReference>
<keyword evidence="6" id="KW-0479">Metal-binding</keyword>
<reference evidence="13" key="1">
    <citation type="submission" date="2020-08" db="EMBL/GenBank/DDBJ databases">
        <title>Genome public.</title>
        <authorList>
            <person name="Liu C."/>
            <person name="Sun Q."/>
        </authorList>
    </citation>
    <scope>NUCLEOTIDE SEQUENCE</scope>
    <source>
        <strain evidence="13">NSJ-63</strain>
    </source>
</reference>
<keyword evidence="8" id="KW-0414">Isoprene biosynthesis</keyword>
<comment type="cofactor">
    <cofactor evidence="1">
        <name>Mg(2+)</name>
        <dbReference type="ChEBI" id="CHEBI:18420"/>
    </cofactor>
</comment>
<keyword evidence="5 12" id="KW-0808">Transferase</keyword>
<keyword evidence="7" id="KW-0460">Magnesium</keyword>
<dbReference type="RefSeq" id="WP_249279504.1">
    <property type="nucleotide sequence ID" value="NZ_JACRSS010000001.1"/>
</dbReference>
<dbReference type="EC" id="2.5.1.10" evidence="3"/>